<dbReference type="InterPro" id="IPR036291">
    <property type="entry name" value="NAD(P)-bd_dom_sf"/>
</dbReference>
<keyword evidence="6" id="KW-0804">Transcription</keyword>
<dbReference type="GO" id="GO:0006633">
    <property type="term" value="P:fatty acid biosynthetic process"/>
    <property type="evidence" value="ECO:0007669"/>
    <property type="project" value="TreeGrafter"/>
</dbReference>
<evidence type="ECO:0000313" key="10">
    <source>
        <dbReference type="Proteomes" id="UP000452235"/>
    </source>
</evidence>
<dbReference type="InterPro" id="IPR020904">
    <property type="entry name" value="Sc_DH/Rdtase_CS"/>
</dbReference>
<keyword evidence="2" id="KW-0521">NADP</keyword>
<evidence type="ECO:0000256" key="1">
    <source>
        <dbReference type="ARBA" id="ARBA00006484"/>
    </source>
</evidence>
<dbReference type="InterPro" id="IPR001138">
    <property type="entry name" value="Zn2Cys6_DnaBD"/>
</dbReference>
<keyword evidence="4" id="KW-0805">Transcription regulation</keyword>
<dbReference type="Gene3D" id="3.40.50.720">
    <property type="entry name" value="NAD(P)-binding Rossmann-like Domain"/>
    <property type="match status" value="1"/>
</dbReference>
<comment type="caution">
    <text evidence="9">The sequence shown here is derived from an EMBL/GenBank/DDBJ whole genome shotgun (WGS) entry which is preliminary data.</text>
</comment>
<dbReference type="PROSITE" id="PS00463">
    <property type="entry name" value="ZN2_CY6_FUNGAL_1"/>
    <property type="match status" value="1"/>
</dbReference>
<dbReference type="GO" id="GO:0000981">
    <property type="term" value="F:DNA-binding transcription factor activity, RNA polymerase II-specific"/>
    <property type="evidence" value="ECO:0007669"/>
    <property type="project" value="InterPro"/>
</dbReference>
<dbReference type="PROSITE" id="PS00061">
    <property type="entry name" value="ADH_SHORT"/>
    <property type="match status" value="1"/>
</dbReference>
<dbReference type="InterPro" id="IPR002347">
    <property type="entry name" value="SDR_fam"/>
</dbReference>
<dbReference type="PRINTS" id="PR00081">
    <property type="entry name" value="GDHRDH"/>
</dbReference>
<protein>
    <submittedName>
        <fullName evidence="9">3-oxoacyl-reductase</fullName>
    </submittedName>
</protein>
<dbReference type="OrthoDB" id="1393670at2759"/>
<dbReference type="SMART" id="SM00066">
    <property type="entry name" value="GAL4"/>
    <property type="match status" value="1"/>
</dbReference>
<dbReference type="Proteomes" id="UP000452235">
    <property type="component" value="Unassembled WGS sequence"/>
</dbReference>
<dbReference type="GO" id="GO:0048038">
    <property type="term" value="F:quinone binding"/>
    <property type="evidence" value="ECO:0007669"/>
    <property type="project" value="TreeGrafter"/>
</dbReference>
<sequence length="708" mass="75672">MLAESQPPSSGGDTPKLRAACENCRQSKVKCNLGGKNTCIRCLRHGLPCRYRVANRSGKPKGSKNRATLRKLGQLQEEKPAQGSHSAREPKKAVEPVCPPEYEVDRRFEYQTSEPSQPRLSESPHMHDSHPTIDACMLVNETPIDYTATYGGPFSPAMPMCTPASMSPTSPTFLQKEFITKGLTSFPLAVHVPGALPPRCECDEALGFHLNGLRHMVVDPARLRFDQGLQAIKTALAVCQGFLRCARCPKGSTNMLVSLSTLDLVLQLFDFWVSCEFAAHGHGHGPPASSLEVEPVAYGEYETAPEEARHMRRVVLRGRLLQCKEVLGLLHEAVELAEGHGLSSSSSSSEALDGSWLQQIIRGYASTTESLLQPLGCICGGSAVQLAHRPSTGPQLPPPPLTTTVNNSYFVSTMSDRLAQVNAHLNYPRGLLAGQVAIITGAGQGIGAETAKLFANEGAKVVVADIDAQKANNVANEINAAAPNRALAVVGDVLNDAYIQEVVDKAAAFGNGKIHIIVNNAGFTWDGVIHKMTDKQWDTMLAVHNTAPFKLVRAAAKYFRVKDKEPRVIINISSTSGIHGNAGQANYAVAKAGVVGLTRTIAKEWGPAFGVRANTIAFGFVTTRLTAAKEDGAFITTPDGTKVALGIPGAQLNSRKGGAEPAKQTYPDIPLGRPATPDEAARSVLAVASPLFSYVSGETIRVTGGRNM</sequence>
<evidence type="ECO:0000256" key="5">
    <source>
        <dbReference type="ARBA" id="ARBA00023125"/>
    </source>
</evidence>
<dbReference type="EMBL" id="BLJY01000004">
    <property type="protein sequence ID" value="GFF15438.1"/>
    <property type="molecule type" value="Genomic_DNA"/>
</dbReference>
<dbReference type="SUPFAM" id="SSF51735">
    <property type="entry name" value="NAD(P)-binding Rossmann-fold domains"/>
    <property type="match status" value="1"/>
</dbReference>
<dbReference type="GO" id="GO:0009893">
    <property type="term" value="P:positive regulation of metabolic process"/>
    <property type="evidence" value="ECO:0007669"/>
    <property type="project" value="UniProtKB-ARBA"/>
</dbReference>
<dbReference type="FunFam" id="3.40.50.720:FF:000084">
    <property type="entry name" value="Short-chain dehydrogenase reductase"/>
    <property type="match status" value="1"/>
</dbReference>
<dbReference type="CDD" id="cd00067">
    <property type="entry name" value="GAL4"/>
    <property type="match status" value="1"/>
</dbReference>
<dbReference type="GO" id="GO:0016616">
    <property type="term" value="F:oxidoreductase activity, acting on the CH-OH group of donors, NAD or NADP as acceptor"/>
    <property type="evidence" value="ECO:0007669"/>
    <property type="project" value="UniProtKB-ARBA"/>
</dbReference>
<gene>
    <name evidence="9" type="ORF">ATEIFO6365_0004055700</name>
</gene>
<name>A0A5M3YRU2_ASPTE</name>
<proteinExistence type="inferred from homology"/>
<dbReference type="SMART" id="SM00822">
    <property type="entry name" value="PKS_KR"/>
    <property type="match status" value="1"/>
</dbReference>
<comment type="similarity">
    <text evidence="1">Belongs to the short-chain dehydrogenases/reductases (SDR) family.</text>
</comment>
<evidence type="ECO:0000256" key="2">
    <source>
        <dbReference type="ARBA" id="ARBA00022857"/>
    </source>
</evidence>
<dbReference type="GO" id="GO:0008270">
    <property type="term" value="F:zinc ion binding"/>
    <property type="evidence" value="ECO:0007669"/>
    <property type="project" value="InterPro"/>
</dbReference>
<dbReference type="PRINTS" id="PR00080">
    <property type="entry name" value="SDRFAMILY"/>
</dbReference>
<accession>A0A5M3YRU2</accession>
<dbReference type="GO" id="GO:0003677">
    <property type="term" value="F:DNA binding"/>
    <property type="evidence" value="ECO:0007669"/>
    <property type="project" value="UniProtKB-KW"/>
</dbReference>
<evidence type="ECO:0000256" key="7">
    <source>
        <dbReference type="ARBA" id="ARBA00023242"/>
    </source>
</evidence>
<dbReference type="VEuPathDB" id="FungiDB:ATEG_04585"/>
<keyword evidence="7" id="KW-0539">Nucleus</keyword>
<dbReference type="PROSITE" id="PS50048">
    <property type="entry name" value="ZN2_CY6_FUNGAL_2"/>
    <property type="match status" value="1"/>
</dbReference>
<keyword evidence="3" id="KW-0560">Oxidoreductase</keyword>
<feature type="compositionally biased region" description="Basic and acidic residues" evidence="8">
    <location>
        <begin position="76"/>
        <end position="94"/>
    </location>
</feature>
<keyword evidence="5" id="KW-0238">DNA-binding</keyword>
<evidence type="ECO:0000256" key="6">
    <source>
        <dbReference type="ARBA" id="ARBA00023163"/>
    </source>
</evidence>
<dbReference type="SUPFAM" id="SSF57701">
    <property type="entry name" value="Zn2/Cys6 DNA-binding domain"/>
    <property type="match status" value="1"/>
</dbReference>
<organism evidence="9 10">
    <name type="scientific">Aspergillus terreus</name>
    <dbReference type="NCBI Taxonomy" id="33178"/>
    <lineage>
        <taxon>Eukaryota</taxon>
        <taxon>Fungi</taxon>
        <taxon>Dikarya</taxon>
        <taxon>Ascomycota</taxon>
        <taxon>Pezizomycotina</taxon>
        <taxon>Eurotiomycetes</taxon>
        <taxon>Eurotiomycetidae</taxon>
        <taxon>Eurotiales</taxon>
        <taxon>Aspergillaceae</taxon>
        <taxon>Aspergillus</taxon>
        <taxon>Aspergillus subgen. Circumdati</taxon>
    </lineage>
</organism>
<evidence type="ECO:0000256" key="4">
    <source>
        <dbReference type="ARBA" id="ARBA00023015"/>
    </source>
</evidence>
<dbReference type="InterPro" id="IPR057326">
    <property type="entry name" value="KR_dom"/>
</dbReference>
<dbReference type="Gene3D" id="4.10.240.10">
    <property type="entry name" value="Zn(2)-C6 fungal-type DNA-binding domain"/>
    <property type="match status" value="1"/>
</dbReference>
<dbReference type="Pfam" id="PF00106">
    <property type="entry name" value="adh_short"/>
    <property type="match status" value="1"/>
</dbReference>
<feature type="region of interest" description="Disordered" evidence="8">
    <location>
        <begin position="73"/>
        <end position="98"/>
    </location>
</feature>
<dbReference type="VEuPathDB" id="FungiDB:ATEG_04584"/>
<evidence type="ECO:0000256" key="3">
    <source>
        <dbReference type="ARBA" id="ARBA00023002"/>
    </source>
</evidence>
<dbReference type="Pfam" id="PF00172">
    <property type="entry name" value="Zn_clus"/>
    <property type="match status" value="1"/>
</dbReference>
<dbReference type="AlphaFoldDB" id="A0A5M3YRU2"/>
<evidence type="ECO:0000313" key="9">
    <source>
        <dbReference type="EMBL" id="GFF15438.1"/>
    </source>
</evidence>
<feature type="region of interest" description="Disordered" evidence="8">
    <location>
        <begin position="654"/>
        <end position="674"/>
    </location>
</feature>
<dbReference type="InterPro" id="IPR036864">
    <property type="entry name" value="Zn2-C6_fun-type_DNA-bd_sf"/>
</dbReference>
<evidence type="ECO:0000256" key="8">
    <source>
        <dbReference type="SAM" id="MobiDB-lite"/>
    </source>
</evidence>
<reference evidence="9 10" key="1">
    <citation type="submission" date="2020-01" db="EMBL/GenBank/DDBJ databases">
        <title>Aspergillus terreus IFO 6365 whole genome shotgun sequence.</title>
        <authorList>
            <person name="Kanamasa S."/>
            <person name="Takahashi H."/>
        </authorList>
    </citation>
    <scope>NUCLEOTIDE SEQUENCE [LARGE SCALE GENOMIC DNA]</scope>
    <source>
        <strain evidence="9 10">IFO 6365</strain>
    </source>
</reference>
<dbReference type="GO" id="GO:0044550">
    <property type="term" value="P:secondary metabolite biosynthetic process"/>
    <property type="evidence" value="ECO:0007669"/>
    <property type="project" value="UniProtKB-ARBA"/>
</dbReference>
<dbReference type="PANTHER" id="PTHR42760:SF133">
    <property type="entry name" value="3-OXOACYL-[ACYL-CARRIER-PROTEIN] REDUCTASE"/>
    <property type="match status" value="1"/>
</dbReference>
<dbReference type="PANTHER" id="PTHR42760">
    <property type="entry name" value="SHORT-CHAIN DEHYDROGENASES/REDUCTASES FAMILY MEMBER"/>
    <property type="match status" value="1"/>
</dbReference>
<keyword evidence="10" id="KW-1185">Reference proteome</keyword>